<accession>A0A7R9A4V5</accession>
<dbReference type="Proteomes" id="UP000677054">
    <property type="component" value="Unassembled WGS sequence"/>
</dbReference>
<dbReference type="EMBL" id="CAJPEV010001105">
    <property type="protein sequence ID" value="CAG0890755.1"/>
    <property type="molecule type" value="Genomic_DNA"/>
</dbReference>
<evidence type="ECO:0000313" key="3">
    <source>
        <dbReference type="EMBL" id="CAD7246336.1"/>
    </source>
</evidence>
<feature type="region of interest" description="Disordered" evidence="1">
    <location>
        <begin position="113"/>
        <end position="164"/>
    </location>
</feature>
<dbReference type="AlphaFoldDB" id="A0A7R9A4V5"/>
<keyword evidence="2" id="KW-0812">Transmembrane</keyword>
<organism evidence="3">
    <name type="scientific">Darwinula stevensoni</name>
    <dbReference type="NCBI Taxonomy" id="69355"/>
    <lineage>
        <taxon>Eukaryota</taxon>
        <taxon>Metazoa</taxon>
        <taxon>Ecdysozoa</taxon>
        <taxon>Arthropoda</taxon>
        <taxon>Crustacea</taxon>
        <taxon>Oligostraca</taxon>
        <taxon>Ostracoda</taxon>
        <taxon>Podocopa</taxon>
        <taxon>Podocopida</taxon>
        <taxon>Darwinulocopina</taxon>
        <taxon>Darwinuloidea</taxon>
        <taxon>Darwinulidae</taxon>
        <taxon>Darwinula</taxon>
    </lineage>
</organism>
<sequence>MGCIIAMIKDKPIAPEVLAAFTLISVMPSLIILMDDDVGHMILPMIHRPRSFRGQLNLKGAVPREGDSIVVARDALQVWYWIGFFWVFRMQPVPGVVPEVSSPLEDLLGTGTRARVHDRRSQGHSKVVAEDKGHVGCEEDPLDRGVPGEKNGSSGSSCEIRRVS</sequence>
<gene>
    <name evidence="3" type="ORF">DSTB1V02_LOCUS6187</name>
</gene>
<evidence type="ECO:0000256" key="2">
    <source>
        <dbReference type="SAM" id="Phobius"/>
    </source>
</evidence>
<keyword evidence="2" id="KW-0472">Membrane</keyword>
<name>A0A7R9A4V5_9CRUS</name>
<protein>
    <submittedName>
        <fullName evidence="3">Uncharacterized protein</fullName>
    </submittedName>
</protein>
<keyword evidence="2" id="KW-1133">Transmembrane helix</keyword>
<keyword evidence="4" id="KW-1185">Reference proteome</keyword>
<evidence type="ECO:0000256" key="1">
    <source>
        <dbReference type="SAM" id="MobiDB-lite"/>
    </source>
</evidence>
<reference evidence="3" key="1">
    <citation type="submission" date="2020-11" db="EMBL/GenBank/DDBJ databases">
        <authorList>
            <person name="Tran Van P."/>
        </authorList>
    </citation>
    <scope>NUCLEOTIDE SEQUENCE</scope>
</reference>
<evidence type="ECO:0000313" key="4">
    <source>
        <dbReference type="Proteomes" id="UP000677054"/>
    </source>
</evidence>
<feature type="compositionally biased region" description="Basic and acidic residues" evidence="1">
    <location>
        <begin position="127"/>
        <end position="147"/>
    </location>
</feature>
<dbReference type="EMBL" id="LR900622">
    <property type="protein sequence ID" value="CAD7246336.1"/>
    <property type="molecule type" value="Genomic_DNA"/>
</dbReference>
<proteinExistence type="predicted"/>
<feature type="transmembrane region" description="Helical" evidence="2">
    <location>
        <begin position="17"/>
        <end position="34"/>
    </location>
</feature>